<dbReference type="SUPFAM" id="SSF47413">
    <property type="entry name" value="lambda repressor-like DNA-binding domains"/>
    <property type="match status" value="1"/>
</dbReference>
<keyword evidence="1" id="KW-0472">Membrane</keyword>
<protein>
    <recommendedName>
        <fullName evidence="2">HTH cro/C1-type domain-containing protein</fullName>
    </recommendedName>
</protein>
<evidence type="ECO:0000259" key="2">
    <source>
        <dbReference type="PROSITE" id="PS50943"/>
    </source>
</evidence>
<name>A0ABQ5M3U8_9FIRM</name>
<keyword evidence="1" id="KW-0812">Transmembrane</keyword>
<keyword evidence="1" id="KW-1133">Transmembrane helix</keyword>
<comment type="caution">
    <text evidence="3">The sequence shown here is derived from an EMBL/GenBank/DDBJ whole genome shotgun (WGS) entry which is preliminary data.</text>
</comment>
<dbReference type="SMART" id="SM00530">
    <property type="entry name" value="HTH_XRE"/>
    <property type="match status" value="1"/>
</dbReference>
<gene>
    <name evidence="3" type="ORF">LAD12857_15440</name>
</gene>
<proteinExistence type="predicted"/>
<dbReference type="Gene3D" id="1.10.260.40">
    <property type="entry name" value="lambda repressor-like DNA-binding domains"/>
    <property type="match status" value="1"/>
</dbReference>
<sequence length="155" mass="17574">MSEFERLQKYLLLVRRTVGWTAEEFGDRIGVSRQTINNLEAGRNKLNKTQYIAMRSVLDVEMHQYPEELEMLKLILEIFIDHPEKYDEKEKEELLSKANMVTPSILAGSTSRKEVSKEMMAVAAGIGLIAAATPLFAPVAATSAWLLKTIFDKKK</sequence>
<keyword evidence="4" id="KW-1185">Reference proteome</keyword>
<dbReference type="InterPro" id="IPR010982">
    <property type="entry name" value="Lambda_DNA-bd_dom_sf"/>
</dbReference>
<dbReference type="EMBL" id="BRPJ01000030">
    <property type="protein sequence ID" value="GLB29621.1"/>
    <property type="molecule type" value="Genomic_DNA"/>
</dbReference>
<dbReference type="InterPro" id="IPR001387">
    <property type="entry name" value="Cro/C1-type_HTH"/>
</dbReference>
<dbReference type="RefSeq" id="WP_346064955.1">
    <property type="nucleotide sequence ID" value="NZ_BRPJ01000030.1"/>
</dbReference>
<evidence type="ECO:0000256" key="1">
    <source>
        <dbReference type="SAM" id="Phobius"/>
    </source>
</evidence>
<dbReference type="CDD" id="cd00093">
    <property type="entry name" value="HTH_XRE"/>
    <property type="match status" value="1"/>
</dbReference>
<evidence type="ECO:0000313" key="4">
    <source>
        <dbReference type="Proteomes" id="UP001419084"/>
    </source>
</evidence>
<dbReference type="Proteomes" id="UP001419084">
    <property type="component" value="Unassembled WGS sequence"/>
</dbReference>
<organism evidence="3 4">
    <name type="scientific">Lacrimispora amygdalina</name>
    <dbReference type="NCBI Taxonomy" id="253257"/>
    <lineage>
        <taxon>Bacteria</taxon>
        <taxon>Bacillati</taxon>
        <taxon>Bacillota</taxon>
        <taxon>Clostridia</taxon>
        <taxon>Lachnospirales</taxon>
        <taxon>Lachnospiraceae</taxon>
        <taxon>Lacrimispora</taxon>
    </lineage>
</organism>
<reference evidence="3 4" key="1">
    <citation type="journal article" date="2024" name="Int. J. Syst. Evol. Microbiol.">
        <title>Lacrimispora brassicae sp. nov. isolated from fermented cabbage, and proposal of Clostridium indicum Gundawar et al. 2019 and Clostridium methoxybenzovorans Mechichi et al. 1999 as heterotypic synonyms of Lacrimispora amygdalina (Parshina et al. 2003) Haas and Blanchard 2020 and Lacrimispora indolis (McClung and McCoy 1957) Haas and Blanchard 2020, respectively.</title>
        <authorList>
            <person name="Kobayashi H."/>
            <person name="Tanizawa Y."/>
            <person name="Sakamoto M."/>
            <person name="Ohkuma M."/>
            <person name="Tohno M."/>
        </authorList>
    </citation>
    <scope>NUCLEOTIDE SEQUENCE [LARGE SCALE GENOMIC DNA]</scope>
    <source>
        <strain evidence="3 4">DSM 12857</strain>
    </source>
</reference>
<feature type="transmembrane region" description="Helical" evidence="1">
    <location>
        <begin position="121"/>
        <end position="147"/>
    </location>
</feature>
<dbReference type="Pfam" id="PF01381">
    <property type="entry name" value="HTH_3"/>
    <property type="match status" value="1"/>
</dbReference>
<feature type="domain" description="HTH cro/C1-type" evidence="2">
    <location>
        <begin position="19"/>
        <end position="65"/>
    </location>
</feature>
<evidence type="ECO:0000313" key="3">
    <source>
        <dbReference type="EMBL" id="GLB29621.1"/>
    </source>
</evidence>
<dbReference type="PROSITE" id="PS50943">
    <property type="entry name" value="HTH_CROC1"/>
    <property type="match status" value="1"/>
</dbReference>
<accession>A0ABQ5M3U8</accession>